<keyword evidence="3" id="KW-1185">Reference proteome</keyword>
<keyword evidence="1" id="KW-0812">Transmembrane</keyword>
<dbReference type="Proteomes" id="UP000006100">
    <property type="component" value="Chromosome"/>
</dbReference>
<dbReference type="eggNOG" id="arCOG03622">
    <property type="taxonomic scope" value="Archaea"/>
</dbReference>
<proteinExistence type="predicted"/>
<dbReference type="HOGENOM" id="CLU_1217526_0_0_2"/>
<dbReference type="EMBL" id="CP003843">
    <property type="protein sequence ID" value="AFS82920.1"/>
    <property type="molecule type" value="Genomic_DNA"/>
</dbReference>
<gene>
    <name evidence="2" type="ORF">NSED_05590</name>
</gene>
<evidence type="ECO:0000313" key="2">
    <source>
        <dbReference type="EMBL" id="AFS82920.1"/>
    </source>
</evidence>
<keyword evidence="1" id="KW-1133">Transmembrane helix</keyword>
<dbReference type="Gene3D" id="2.60.120.380">
    <property type="match status" value="1"/>
</dbReference>
<accession>K0BD35</accession>
<organism evidence="2 3">
    <name type="scientific">Candidatus Nitrosopumilus sediminis</name>
    <dbReference type="NCBI Taxonomy" id="1229909"/>
    <lineage>
        <taxon>Archaea</taxon>
        <taxon>Nitrososphaerota</taxon>
        <taxon>Nitrososphaeria</taxon>
        <taxon>Nitrosopumilales</taxon>
        <taxon>Nitrosopumilaceae</taxon>
        <taxon>Nitrosopumilus</taxon>
    </lineage>
</organism>
<dbReference type="RefSeq" id="WP_014965291.1">
    <property type="nucleotide sequence ID" value="NC_018656.1"/>
</dbReference>
<evidence type="ECO:0000313" key="3">
    <source>
        <dbReference type="Proteomes" id="UP000006100"/>
    </source>
</evidence>
<name>K0BD35_9ARCH</name>
<dbReference type="OrthoDB" id="3073at2157"/>
<protein>
    <submittedName>
        <fullName evidence="2">Uncharacterized protein</fullName>
    </submittedName>
</protein>
<dbReference type="STRING" id="1229909.NSED_05590"/>
<dbReference type="PATRIC" id="fig|1229909.8.peg.1228"/>
<evidence type="ECO:0000256" key="1">
    <source>
        <dbReference type="SAM" id="Phobius"/>
    </source>
</evidence>
<dbReference type="GeneID" id="13696911"/>
<feature type="transmembrane region" description="Helical" evidence="1">
    <location>
        <begin position="196"/>
        <end position="217"/>
    </location>
</feature>
<dbReference type="KEGG" id="nir:NSED_05590"/>
<keyword evidence="1" id="KW-0472">Membrane</keyword>
<sequence>MKEIISIISIIILFASSPAYAHKLITHDDSHRDIDNALKIPDHKISWAIYENLGVNEAKFYSFDSKKGESLYASIVIPKIEGLEKYSPTLILVSPENNQNVNNIQSQNNIKKFPYEGNFPSNEFYEPFGQVTYWERQEINTELSADGEYFIIVLDEKNQKGKYSLAIGTIEDFSSENIFLILPQSWWETKIFVNDYISIMILFFIIIILILITAFAIKRKIKNKSLS</sequence>
<dbReference type="AlphaFoldDB" id="K0BD35"/>
<reference evidence="2 3" key="1">
    <citation type="journal article" date="2012" name="J. Bacteriol.">
        <title>Draft Genome Sequence of an Ammonia-Oxidizing Archaeon, "Candidatus Nitrosopumilus sediminis" AR2, from Svalbard in the Arctic Circle.</title>
        <authorList>
            <person name="Park S.J."/>
            <person name="Kim J.G."/>
            <person name="Jung M.Y."/>
            <person name="Kim S.J."/>
            <person name="Cha I.T."/>
            <person name="Ghai R."/>
            <person name="Martin-Cuadrado A.B."/>
            <person name="Rodriguez-Valera F."/>
            <person name="Rhee S.K."/>
        </authorList>
    </citation>
    <scope>NUCLEOTIDE SEQUENCE [LARGE SCALE GENOMIC DNA]</scope>
    <source>
        <strain evidence="2 3">AR2</strain>
    </source>
</reference>